<gene>
    <name evidence="1" type="ORF">GCM10011588_59820</name>
</gene>
<keyword evidence="1" id="KW-0449">Lipoprotein</keyword>
<name>A0A917VX02_9NOCA</name>
<reference evidence="1" key="2">
    <citation type="submission" date="2020-09" db="EMBL/GenBank/DDBJ databases">
        <authorList>
            <person name="Sun Q."/>
            <person name="Zhou Y."/>
        </authorList>
    </citation>
    <scope>NUCLEOTIDE SEQUENCE</scope>
    <source>
        <strain evidence="1">CGMCC 4.3508</strain>
    </source>
</reference>
<organism evidence="1 2">
    <name type="scientific">Nocardia jinanensis</name>
    <dbReference type="NCBI Taxonomy" id="382504"/>
    <lineage>
        <taxon>Bacteria</taxon>
        <taxon>Bacillati</taxon>
        <taxon>Actinomycetota</taxon>
        <taxon>Actinomycetes</taxon>
        <taxon>Mycobacteriales</taxon>
        <taxon>Nocardiaceae</taxon>
        <taxon>Nocardia</taxon>
    </lineage>
</organism>
<dbReference type="EMBL" id="BMMH01000019">
    <property type="protein sequence ID" value="GGL37113.1"/>
    <property type="molecule type" value="Genomic_DNA"/>
</dbReference>
<evidence type="ECO:0000313" key="1">
    <source>
        <dbReference type="EMBL" id="GGL37113.1"/>
    </source>
</evidence>
<accession>A0A917VX02</accession>
<dbReference type="Proteomes" id="UP000638263">
    <property type="component" value="Unassembled WGS sequence"/>
</dbReference>
<protein>
    <submittedName>
        <fullName evidence="1">Lipoprotein LprC</fullName>
    </submittedName>
</protein>
<reference evidence="1" key="1">
    <citation type="journal article" date="2014" name="Int. J. Syst. Evol. Microbiol.">
        <title>Complete genome sequence of Corynebacterium casei LMG S-19264T (=DSM 44701T), isolated from a smear-ripened cheese.</title>
        <authorList>
            <consortium name="US DOE Joint Genome Institute (JGI-PGF)"/>
            <person name="Walter F."/>
            <person name="Albersmeier A."/>
            <person name="Kalinowski J."/>
            <person name="Ruckert C."/>
        </authorList>
    </citation>
    <scope>NUCLEOTIDE SEQUENCE</scope>
    <source>
        <strain evidence="1">CGMCC 4.3508</strain>
    </source>
</reference>
<evidence type="ECO:0000313" key="2">
    <source>
        <dbReference type="Proteomes" id="UP000638263"/>
    </source>
</evidence>
<dbReference type="AlphaFoldDB" id="A0A917VX02"/>
<sequence>MNAMMFAFSAGSARGRRLRAAAAAVVLLVITVLGAGCGSTVEGTALPVGGGESVDTAQIDKLLRECEVVTDQQIVDALGGSAYISDSFFGAVCMWDIGGGSGMLTLNWYENGSLRNEQATNDKLGYTSTKTTVQGTIALEVRRPNDPNSCGMTASAADSGVIGWWVNSGTPDPCAAAKKLLELTLNIAR</sequence>
<comment type="caution">
    <text evidence="1">The sequence shown here is derived from an EMBL/GenBank/DDBJ whole genome shotgun (WGS) entry which is preliminary data.</text>
</comment>
<dbReference type="Pfam" id="PF12079">
    <property type="entry name" value="DUF3558"/>
    <property type="match status" value="1"/>
</dbReference>
<keyword evidence="2" id="KW-1185">Reference proteome</keyword>
<proteinExistence type="predicted"/>
<dbReference type="InterPro" id="IPR024520">
    <property type="entry name" value="DUF3558"/>
</dbReference>